<protein>
    <recommendedName>
        <fullName evidence="6">Exodeoxyribonuclease 7 small subunit</fullName>
        <ecNumber evidence="6">3.1.11.6</ecNumber>
    </recommendedName>
    <alternativeName>
        <fullName evidence="6">Exodeoxyribonuclease VII small subunit</fullName>
        <shortName evidence="6">Exonuclease VII small subunit</shortName>
    </alternativeName>
</protein>
<comment type="function">
    <text evidence="6">Bidirectionally degrades single-stranded DNA into large acid-insoluble oligonucleotides, which are then degraded further into small acid-soluble oligonucleotides.</text>
</comment>
<dbReference type="Proteomes" id="UP000430564">
    <property type="component" value="Unassembled WGS sequence"/>
</dbReference>
<evidence type="ECO:0000256" key="5">
    <source>
        <dbReference type="ARBA" id="ARBA00022839"/>
    </source>
</evidence>
<proteinExistence type="inferred from homology"/>
<gene>
    <name evidence="6 7" type="primary">xseB</name>
    <name evidence="7" type="ORF">GBM95_05960</name>
</gene>
<keyword evidence="4 6" id="KW-0378">Hydrolase</keyword>
<dbReference type="PANTHER" id="PTHR34137:SF1">
    <property type="entry name" value="EXODEOXYRIBONUCLEASE 7 SMALL SUBUNIT"/>
    <property type="match status" value="1"/>
</dbReference>
<evidence type="ECO:0000256" key="4">
    <source>
        <dbReference type="ARBA" id="ARBA00022801"/>
    </source>
</evidence>
<evidence type="ECO:0000313" key="7">
    <source>
        <dbReference type="EMBL" id="KAB7660463.1"/>
    </source>
</evidence>
<dbReference type="Pfam" id="PF02609">
    <property type="entry name" value="Exonuc_VII_S"/>
    <property type="match status" value="1"/>
</dbReference>
<dbReference type="NCBIfam" id="TIGR01280">
    <property type="entry name" value="xseB"/>
    <property type="match status" value="1"/>
</dbReference>
<dbReference type="PANTHER" id="PTHR34137">
    <property type="entry name" value="EXODEOXYRIBONUCLEASE 7 SMALL SUBUNIT"/>
    <property type="match status" value="1"/>
</dbReference>
<sequence>MTEAVQKPARPPEELSFEEALAELEALTSQMASGTVTLEESVKGYERGAKLLLRCRSELARAREAIERIRAENPGAAEGDSPF</sequence>
<dbReference type="InterPro" id="IPR003761">
    <property type="entry name" value="Exonuc_VII_S"/>
</dbReference>
<evidence type="ECO:0000256" key="1">
    <source>
        <dbReference type="ARBA" id="ARBA00009998"/>
    </source>
</evidence>
<dbReference type="GO" id="GO:0008855">
    <property type="term" value="F:exodeoxyribonuclease VII activity"/>
    <property type="evidence" value="ECO:0007669"/>
    <property type="project" value="UniProtKB-UniRule"/>
</dbReference>
<accession>A0A6I1EQ89</accession>
<organism evidence="7 8">
    <name type="scientific">Sutterella seckii</name>
    <dbReference type="NCBI Taxonomy" id="1944635"/>
    <lineage>
        <taxon>Bacteria</taxon>
        <taxon>Pseudomonadati</taxon>
        <taxon>Pseudomonadota</taxon>
        <taxon>Betaproteobacteria</taxon>
        <taxon>Burkholderiales</taxon>
        <taxon>Sutterellaceae</taxon>
        <taxon>Sutterella</taxon>
    </lineage>
</organism>
<evidence type="ECO:0000256" key="3">
    <source>
        <dbReference type="ARBA" id="ARBA00022722"/>
    </source>
</evidence>
<keyword evidence="2 6" id="KW-0963">Cytoplasm</keyword>
<comment type="subcellular location">
    <subcellularLocation>
        <location evidence="6">Cytoplasm</location>
    </subcellularLocation>
</comment>
<dbReference type="HAMAP" id="MF_00337">
    <property type="entry name" value="Exonuc_7_S"/>
    <property type="match status" value="1"/>
</dbReference>
<evidence type="ECO:0000256" key="2">
    <source>
        <dbReference type="ARBA" id="ARBA00022490"/>
    </source>
</evidence>
<comment type="caution">
    <text evidence="7">The sequence shown here is derived from an EMBL/GenBank/DDBJ whole genome shotgun (WGS) entry which is preliminary data.</text>
</comment>
<dbReference type="Gene3D" id="1.10.287.1040">
    <property type="entry name" value="Exonuclease VII, small subunit"/>
    <property type="match status" value="1"/>
</dbReference>
<dbReference type="GO" id="GO:0005829">
    <property type="term" value="C:cytosol"/>
    <property type="evidence" value="ECO:0007669"/>
    <property type="project" value="TreeGrafter"/>
</dbReference>
<dbReference type="InterPro" id="IPR037004">
    <property type="entry name" value="Exonuc_VII_ssu_sf"/>
</dbReference>
<dbReference type="EC" id="3.1.11.6" evidence="6"/>
<comment type="catalytic activity">
    <reaction evidence="6">
        <text>Exonucleolytic cleavage in either 5'- to 3'- or 3'- to 5'-direction to yield nucleoside 5'-phosphates.</text>
        <dbReference type="EC" id="3.1.11.6"/>
    </reaction>
</comment>
<dbReference type="GO" id="GO:0009318">
    <property type="term" value="C:exodeoxyribonuclease VII complex"/>
    <property type="evidence" value="ECO:0007669"/>
    <property type="project" value="UniProtKB-UniRule"/>
</dbReference>
<name>A0A6I1EQ89_9BURK</name>
<dbReference type="RefSeq" id="WP_152158257.1">
    <property type="nucleotide sequence ID" value="NZ_WEHX01000030.1"/>
</dbReference>
<dbReference type="AlphaFoldDB" id="A0A6I1EQ89"/>
<comment type="subunit">
    <text evidence="6">Heterooligomer composed of large and small subunits.</text>
</comment>
<evidence type="ECO:0000256" key="6">
    <source>
        <dbReference type="HAMAP-Rule" id="MF_00337"/>
    </source>
</evidence>
<evidence type="ECO:0000313" key="8">
    <source>
        <dbReference type="Proteomes" id="UP000430564"/>
    </source>
</evidence>
<comment type="similarity">
    <text evidence="1 6">Belongs to the XseB family.</text>
</comment>
<keyword evidence="5 6" id="KW-0269">Exonuclease</keyword>
<reference evidence="7 8" key="1">
    <citation type="submission" date="2019-10" db="EMBL/GenBank/DDBJ databases">
        <title>Genome diversity of Sutterella seckii.</title>
        <authorList>
            <person name="Chaplin A.V."/>
            <person name="Sokolova S.R."/>
            <person name="Mosin K.A."/>
            <person name="Ivanova E.L."/>
            <person name="Kochetkova T.O."/>
            <person name="Goltsov A.Y."/>
            <person name="Trofimov D.Y."/>
            <person name="Efimov B.A."/>
        </authorList>
    </citation>
    <scope>NUCLEOTIDE SEQUENCE [LARGE SCALE GENOMIC DNA]</scope>
    <source>
        <strain evidence="7 8">ASD393</strain>
    </source>
</reference>
<dbReference type="SUPFAM" id="SSF116842">
    <property type="entry name" value="XseB-like"/>
    <property type="match status" value="1"/>
</dbReference>
<dbReference type="GO" id="GO:0006308">
    <property type="term" value="P:DNA catabolic process"/>
    <property type="evidence" value="ECO:0007669"/>
    <property type="project" value="UniProtKB-UniRule"/>
</dbReference>
<dbReference type="EMBL" id="WEHX01000030">
    <property type="protein sequence ID" value="KAB7660463.1"/>
    <property type="molecule type" value="Genomic_DNA"/>
</dbReference>
<dbReference type="OrthoDB" id="9808145at2"/>
<keyword evidence="3 6" id="KW-0540">Nuclease</keyword>